<keyword evidence="5" id="KW-1185">Reference proteome</keyword>
<name>A0ABQ9Y1A8_9EUKA</name>
<feature type="compositionally biased region" description="Pro residues" evidence="1">
    <location>
        <begin position="95"/>
        <end position="119"/>
    </location>
</feature>
<evidence type="ECO:0000256" key="1">
    <source>
        <dbReference type="SAM" id="MobiDB-lite"/>
    </source>
</evidence>
<feature type="compositionally biased region" description="Pro residues" evidence="1">
    <location>
        <begin position="133"/>
        <end position="167"/>
    </location>
</feature>
<sequence>MVATISHSFTATLALLLLESNASTDGDDSEQSEDVVAQSMVVLDVSSVATHTIPLPSASPSPPTPSHSPLPLPHHPHPPTPLCLSLTTHTLPLPSASPSPPTPSHSPLPLPHHPHPPTPLCLSVPTHTLPLPSASPSPLSPSHSPLPLPQNPHPPTPHSPLPLPSPHLLPMTHLFRDHSSLSSSSSSSTRRNSLLNEQLRRRDVDTPAHATPSLALRPRTLVESDKNQRRTSPKFPSKRCRLHFTVSLGVMIGGIAVPLTLFSVTLPRSLMDLRPPPSRPLGCSSRLPNLIVTHTTMMFIKHITQHCPERIQPKLADTDTRDFSVYLEHRPELSPARICTCTQTPRHRTLLSSNHDFPRIGLEQWRTIRIGADPCTTDENGIVGGHCRRKAADRSQKRLGRRICVELDGVEDPGWTERWTVWMDDDSGQASSSVVDTRI</sequence>
<keyword evidence="2" id="KW-1133">Transmembrane helix</keyword>
<organism evidence="4 5">
    <name type="scientific">Blattamonas nauphoetae</name>
    <dbReference type="NCBI Taxonomy" id="2049346"/>
    <lineage>
        <taxon>Eukaryota</taxon>
        <taxon>Metamonada</taxon>
        <taxon>Preaxostyla</taxon>
        <taxon>Oxymonadida</taxon>
        <taxon>Blattamonas</taxon>
    </lineage>
</organism>
<feature type="compositionally biased region" description="Pro residues" evidence="1">
    <location>
        <begin position="57"/>
        <end position="81"/>
    </location>
</feature>
<evidence type="ECO:0000256" key="2">
    <source>
        <dbReference type="SAM" id="Phobius"/>
    </source>
</evidence>
<feature type="compositionally biased region" description="Low complexity" evidence="1">
    <location>
        <begin position="120"/>
        <end position="132"/>
    </location>
</feature>
<feature type="compositionally biased region" description="Low complexity" evidence="1">
    <location>
        <begin position="82"/>
        <end position="94"/>
    </location>
</feature>
<keyword evidence="3" id="KW-0732">Signal</keyword>
<feature type="transmembrane region" description="Helical" evidence="2">
    <location>
        <begin position="242"/>
        <end position="264"/>
    </location>
</feature>
<feature type="chain" id="PRO_5047088556" evidence="3">
    <location>
        <begin position="27"/>
        <end position="439"/>
    </location>
</feature>
<keyword evidence="2" id="KW-0472">Membrane</keyword>
<feature type="region of interest" description="Disordered" evidence="1">
    <location>
        <begin position="52"/>
        <end position="213"/>
    </location>
</feature>
<accession>A0ABQ9Y1A8</accession>
<gene>
    <name evidence="4" type="ORF">BLNAU_7425</name>
</gene>
<proteinExistence type="predicted"/>
<evidence type="ECO:0000256" key="3">
    <source>
        <dbReference type="SAM" id="SignalP"/>
    </source>
</evidence>
<feature type="signal peptide" evidence="3">
    <location>
        <begin position="1"/>
        <end position="26"/>
    </location>
</feature>
<reference evidence="4 5" key="1">
    <citation type="journal article" date="2022" name="bioRxiv">
        <title>Genomics of Preaxostyla Flagellates Illuminates Evolutionary Transitions and the Path Towards Mitochondrial Loss.</title>
        <authorList>
            <person name="Novak L.V.F."/>
            <person name="Treitli S.C."/>
            <person name="Pyrih J."/>
            <person name="Halakuc P."/>
            <person name="Pipaliya S.V."/>
            <person name="Vacek V."/>
            <person name="Brzon O."/>
            <person name="Soukal P."/>
            <person name="Eme L."/>
            <person name="Dacks J.B."/>
            <person name="Karnkowska A."/>
            <person name="Elias M."/>
            <person name="Hampl V."/>
        </authorList>
    </citation>
    <scope>NUCLEOTIDE SEQUENCE [LARGE SCALE GENOMIC DNA]</scope>
    <source>
        <strain evidence="4">NAU3</strain>
        <tissue evidence="4">Gut</tissue>
    </source>
</reference>
<evidence type="ECO:0000313" key="5">
    <source>
        <dbReference type="Proteomes" id="UP001281761"/>
    </source>
</evidence>
<feature type="compositionally biased region" description="Low complexity" evidence="1">
    <location>
        <begin position="180"/>
        <end position="196"/>
    </location>
</feature>
<dbReference type="EMBL" id="JARBJD010000045">
    <property type="protein sequence ID" value="KAK2957526.1"/>
    <property type="molecule type" value="Genomic_DNA"/>
</dbReference>
<comment type="caution">
    <text evidence="4">The sequence shown here is derived from an EMBL/GenBank/DDBJ whole genome shotgun (WGS) entry which is preliminary data.</text>
</comment>
<dbReference type="Proteomes" id="UP001281761">
    <property type="component" value="Unassembled WGS sequence"/>
</dbReference>
<evidence type="ECO:0000313" key="4">
    <source>
        <dbReference type="EMBL" id="KAK2957526.1"/>
    </source>
</evidence>
<keyword evidence="2" id="KW-0812">Transmembrane</keyword>
<dbReference type="PRINTS" id="PR01217">
    <property type="entry name" value="PRICHEXTENSN"/>
</dbReference>
<protein>
    <submittedName>
        <fullName evidence="4">Uncharacterized protein</fullName>
    </submittedName>
</protein>